<name>E7GA50_9FIRM</name>
<dbReference type="RefSeq" id="WP_008788748.1">
    <property type="nucleotide sequence ID" value="NZ_CAUFAQ010000060.1"/>
</dbReference>
<evidence type="ECO:0000313" key="3">
    <source>
        <dbReference type="Proteomes" id="UP000003157"/>
    </source>
</evidence>
<keyword evidence="3" id="KW-1185">Reference proteome</keyword>
<comment type="caution">
    <text evidence="2">The sequence shown here is derived from an EMBL/GenBank/DDBJ whole genome shotgun (WGS) entry which is preliminary data.</text>
</comment>
<protein>
    <recommendedName>
        <fullName evidence="1">Imm-5-like domain-containing protein</fullName>
    </recommendedName>
</protein>
<evidence type="ECO:0000313" key="2">
    <source>
        <dbReference type="EMBL" id="EFW05058.1"/>
    </source>
</evidence>
<gene>
    <name evidence="2" type="ORF">HMPREF9488_01640</name>
</gene>
<proteinExistence type="predicted"/>
<organism evidence="2 3">
    <name type="scientific">Coprobacillus cateniformis</name>
    <dbReference type="NCBI Taxonomy" id="100884"/>
    <lineage>
        <taxon>Bacteria</taxon>
        <taxon>Bacillati</taxon>
        <taxon>Bacillota</taxon>
        <taxon>Erysipelotrichia</taxon>
        <taxon>Erysipelotrichales</taxon>
        <taxon>Coprobacillaceae</taxon>
        <taxon>Coprobacillus</taxon>
    </lineage>
</organism>
<dbReference type="eggNOG" id="ENOG50319NA">
    <property type="taxonomic scope" value="Bacteria"/>
</dbReference>
<sequence>MMKPVEYAWNEHERQLYIENKIIIPSPYKIKIIDDVDERNKLEHILERLSQRELAIWAIKNAERFISYINIGDEKLKNDIISKTSGILQKRIDNKINAFELRKAGFLANTLAKNSINEISKFSSRIYAQAIATGHMRGHAIVSSDYAIKVINLLNNNSKVEVIKERGKQIELAKSLLSE</sequence>
<accession>E7GA50</accession>
<dbReference type="EMBL" id="ADKX01000030">
    <property type="protein sequence ID" value="EFW05058.1"/>
    <property type="molecule type" value="Genomic_DNA"/>
</dbReference>
<dbReference type="AlphaFoldDB" id="E7GA50"/>
<dbReference type="InterPro" id="IPR048667">
    <property type="entry name" value="Imm5-like"/>
</dbReference>
<dbReference type="Pfam" id="PF21805">
    <property type="entry name" value="Imm5_like"/>
    <property type="match status" value="1"/>
</dbReference>
<evidence type="ECO:0000259" key="1">
    <source>
        <dbReference type="Pfam" id="PF21805"/>
    </source>
</evidence>
<dbReference type="Proteomes" id="UP000003157">
    <property type="component" value="Unassembled WGS sequence"/>
</dbReference>
<dbReference type="STRING" id="100884.GCA_000269565_03482"/>
<reference evidence="2 3" key="1">
    <citation type="submission" date="2010-12" db="EMBL/GenBank/DDBJ databases">
        <title>The Genome Sequence of Coprobacillus sp. strain 29_1.</title>
        <authorList>
            <consortium name="The Broad Institute Genome Sequencing Platform"/>
            <person name="Earl A."/>
            <person name="Ward D."/>
            <person name="Feldgarden M."/>
            <person name="Gevers D."/>
            <person name="Daigneault M."/>
            <person name="Sibley C.D."/>
            <person name="White A."/>
            <person name="Strauss J."/>
            <person name="Allen-Vercoe E."/>
            <person name="Young S.K."/>
            <person name="Zeng Q."/>
            <person name="Gargeya S."/>
            <person name="Fitzgerald M."/>
            <person name="Haas B."/>
            <person name="Abouelleil A."/>
            <person name="Alvarado L."/>
            <person name="Arachchi H.M."/>
            <person name="Berlin A."/>
            <person name="Brown A."/>
            <person name="Chapman S.B."/>
            <person name="Chen Z."/>
            <person name="Dunbar C."/>
            <person name="Freedman E."/>
            <person name="Gearin G."/>
            <person name="Gellesch M."/>
            <person name="Goldberg J."/>
            <person name="Griggs A."/>
            <person name="Gujja S."/>
            <person name="Heilman E."/>
            <person name="Heiman D."/>
            <person name="Howarth C."/>
            <person name="Larson L."/>
            <person name="Lui A."/>
            <person name="MacDonald P.J.P."/>
            <person name="Mehta T."/>
            <person name="Montmayeur A."/>
            <person name="Murphy C."/>
            <person name="Neiman D."/>
            <person name="Pearson M."/>
            <person name="Priest M."/>
            <person name="Roberts A."/>
            <person name="Saif S."/>
            <person name="Shea T."/>
            <person name="Shenoy N."/>
            <person name="Sisk P."/>
            <person name="Stolte C."/>
            <person name="Sykes S."/>
            <person name="White J."/>
            <person name="Yandava C."/>
            <person name="Nusbaum C."/>
            <person name="Birren B."/>
        </authorList>
    </citation>
    <scope>NUCLEOTIDE SEQUENCE [LARGE SCALE GENOMIC DNA]</scope>
    <source>
        <strain evidence="2 3">29_1</strain>
    </source>
</reference>
<dbReference type="HOGENOM" id="CLU_110620_2_0_9"/>
<feature type="domain" description="Imm-5-like" evidence="1">
    <location>
        <begin position="45"/>
        <end position="173"/>
    </location>
</feature>